<reference evidence="3" key="1">
    <citation type="journal article" date="2015" name="MBio">
        <title>Genome-Resolved Metagenomic Analysis Reveals Roles for Candidate Phyla and Other Microbial Community Members in Biogeochemical Transformations in Oil Reservoirs.</title>
        <authorList>
            <person name="Hu P."/>
            <person name="Tom L."/>
            <person name="Singh A."/>
            <person name="Thomas B.C."/>
            <person name="Baker B.J."/>
            <person name="Piceno Y.M."/>
            <person name="Andersen G.L."/>
            <person name="Banfield J.F."/>
        </authorList>
    </citation>
    <scope>NUCLEOTIDE SEQUENCE [LARGE SCALE GENOMIC DNA]</scope>
</reference>
<feature type="region of interest" description="Disordered" evidence="1">
    <location>
        <begin position="1"/>
        <end position="26"/>
    </location>
</feature>
<protein>
    <submittedName>
        <fullName evidence="2">Uncharacterized protein</fullName>
    </submittedName>
</protein>
<name>A0A101HIY8_9BACT</name>
<evidence type="ECO:0000256" key="1">
    <source>
        <dbReference type="SAM" id="MobiDB-lite"/>
    </source>
</evidence>
<proteinExistence type="predicted"/>
<evidence type="ECO:0000313" key="2">
    <source>
        <dbReference type="EMBL" id="KUK77721.1"/>
    </source>
</evidence>
<accession>A0A101HIY8</accession>
<gene>
    <name evidence="2" type="ORF">XD93_0146</name>
</gene>
<dbReference type="AlphaFoldDB" id="A0A101HIY8"/>
<evidence type="ECO:0000313" key="3">
    <source>
        <dbReference type="Proteomes" id="UP000053904"/>
    </source>
</evidence>
<organism evidence="2 3">
    <name type="scientific">candidate division WS6 bacterium 34_10</name>
    <dbReference type="NCBI Taxonomy" id="1641389"/>
    <lineage>
        <taxon>Bacteria</taxon>
        <taxon>Candidatus Dojkabacteria</taxon>
    </lineage>
</organism>
<dbReference type="Proteomes" id="UP000053904">
    <property type="component" value="Unassembled WGS sequence"/>
</dbReference>
<comment type="caution">
    <text evidence="2">The sequence shown here is derived from an EMBL/GenBank/DDBJ whole genome shotgun (WGS) entry which is preliminary data.</text>
</comment>
<dbReference type="EMBL" id="LGGO01000010">
    <property type="protein sequence ID" value="KUK77721.1"/>
    <property type="molecule type" value="Genomic_DNA"/>
</dbReference>
<sequence length="66" mass="7736">MIENIEEHKDLPKSIYPEKKDWNPQEEGRRIAQNTLEAIKKELEENTHIAGATKAEEKEFVVEEET</sequence>